<feature type="transmembrane region" description="Helical" evidence="17">
    <location>
        <begin position="133"/>
        <end position="152"/>
    </location>
</feature>
<dbReference type="GO" id="GO:0005886">
    <property type="term" value="C:plasma membrane"/>
    <property type="evidence" value="ECO:0007669"/>
    <property type="project" value="UniProtKB-SubCell"/>
</dbReference>
<feature type="transmembrane region" description="Helical" evidence="17">
    <location>
        <begin position="215"/>
        <end position="233"/>
    </location>
</feature>
<proteinExistence type="inferred from homology"/>
<keyword evidence="11 17" id="KW-0472">Membrane</keyword>
<evidence type="ECO:0000256" key="8">
    <source>
        <dbReference type="ARBA" id="ARBA00022960"/>
    </source>
</evidence>
<keyword evidence="19" id="KW-1185">Reference proteome</keyword>
<dbReference type="GO" id="GO:0071555">
    <property type="term" value="P:cell wall organization"/>
    <property type="evidence" value="ECO:0007669"/>
    <property type="project" value="UniProtKB-KW"/>
</dbReference>
<keyword evidence="13 17" id="KW-0961">Cell wall biogenesis/degradation</keyword>
<keyword evidence="9 17" id="KW-0573">Peptidoglycan synthesis</keyword>
<evidence type="ECO:0000256" key="11">
    <source>
        <dbReference type="ARBA" id="ARBA00023136"/>
    </source>
</evidence>
<evidence type="ECO:0000256" key="13">
    <source>
        <dbReference type="ARBA" id="ARBA00023316"/>
    </source>
</evidence>
<keyword evidence="6 17" id="KW-0812">Transmembrane</keyword>
<accession>A0A934TYB1</accession>
<dbReference type="AlphaFoldDB" id="A0A934TYB1"/>
<feature type="transmembrane region" description="Helical" evidence="17">
    <location>
        <begin position="43"/>
        <end position="61"/>
    </location>
</feature>
<dbReference type="EC" id="3.6.1.27" evidence="3 17"/>
<dbReference type="InterPro" id="IPR003824">
    <property type="entry name" value="UppP"/>
</dbReference>
<comment type="function">
    <text evidence="17">Catalyzes the dephosphorylation of undecaprenyl diphosphate (UPP). Confers resistance to bacitracin.</text>
</comment>
<name>A0A934TYB1_9FIRM</name>
<keyword evidence="5 17" id="KW-1003">Cell membrane</keyword>
<sequence length="315" mass="33988">MTIIEAIIQGVVQGLTEFLPVSSSGHLTITQHVLGINLEGNNLFFNVMLHIGTLAAVIVFYHKLIWRLIKAFFSIIGDIFTGKFKWKELSDDKRMVIMVIIGLLPLFLLFIPIPGTDMKLKDFVEGIADSERNFIIVGICLLITSILLFIGNRVSHSTVPMKHAKKGGETGRTSLNVVDAIVVGITQCFATMPGISRSGSTLAAGQMRGLDKQTALDYTFILGTPAIVAAAVLEGKDALEGGFDAIKADLVPILIGMVVSAVVGYLAIALFKWLLKTDKMIIFIVYTAVIGIAVIVISIIELSKGVNIFSGTPLT</sequence>
<dbReference type="RefSeq" id="WP_201426708.1">
    <property type="nucleotide sequence ID" value="NZ_JAEQMG010000035.1"/>
</dbReference>
<feature type="transmembrane region" description="Helical" evidence="17">
    <location>
        <begin position="95"/>
        <end position="113"/>
    </location>
</feature>
<evidence type="ECO:0000256" key="14">
    <source>
        <dbReference type="ARBA" id="ARBA00032707"/>
    </source>
</evidence>
<keyword evidence="8 17" id="KW-0133">Cell shape</keyword>
<dbReference type="PANTHER" id="PTHR30622">
    <property type="entry name" value="UNDECAPRENYL-DIPHOSPHATASE"/>
    <property type="match status" value="1"/>
</dbReference>
<evidence type="ECO:0000256" key="12">
    <source>
        <dbReference type="ARBA" id="ARBA00023251"/>
    </source>
</evidence>
<evidence type="ECO:0000256" key="3">
    <source>
        <dbReference type="ARBA" id="ARBA00012374"/>
    </source>
</evidence>
<evidence type="ECO:0000313" key="18">
    <source>
        <dbReference type="EMBL" id="MBK6087401.1"/>
    </source>
</evidence>
<evidence type="ECO:0000256" key="9">
    <source>
        <dbReference type="ARBA" id="ARBA00022984"/>
    </source>
</evidence>
<evidence type="ECO:0000256" key="10">
    <source>
        <dbReference type="ARBA" id="ARBA00022989"/>
    </source>
</evidence>
<reference evidence="18" key="1">
    <citation type="submission" date="2021-01" db="EMBL/GenBank/DDBJ databases">
        <title>Genome public.</title>
        <authorList>
            <person name="Liu C."/>
            <person name="Sun Q."/>
        </authorList>
    </citation>
    <scope>NUCLEOTIDE SEQUENCE</scope>
    <source>
        <strain evidence="18">M6</strain>
    </source>
</reference>
<dbReference type="GO" id="GO:0008360">
    <property type="term" value="P:regulation of cell shape"/>
    <property type="evidence" value="ECO:0007669"/>
    <property type="project" value="UniProtKB-KW"/>
</dbReference>
<dbReference type="PANTHER" id="PTHR30622:SF2">
    <property type="entry name" value="UNDECAPRENYL-DIPHOSPHATASE"/>
    <property type="match status" value="1"/>
</dbReference>
<comment type="subcellular location">
    <subcellularLocation>
        <location evidence="1 17">Cell membrane</location>
        <topology evidence="1 17">Multi-pass membrane protein</topology>
    </subcellularLocation>
</comment>
<dbReference type="Proteomes" id="UP000633365">
    <property type="component" value="Unassembled WGS sequence"/>
</dbReference>
<evidence type="ECO:0000256" key="1">
    <source>
        <dbReference type="ARBA" id="ARBA00004651"/>
    </source>
</evidence>
<keyword evidence="7 17" id="KW-0378">Hydrolase</keyword>
<evidence type="ECO:0000313" key="19">
    <source>
        <dbReference type="Proteomes" id="UP000633365"/>
    </source>
</evidence>
<evidence type="ECO:0000256" key="17">
    <source>
        <dbReference type="HAMAP-Rule" id="MF_01006"/>
    </source>
</evidence>
<dbReference type="Pfam" id="PF02673">
    <property type="entry name" value="BacA"/>
    <property type="match status" value="1"/>
</dbReference>
<dbReference type="GO" id="GO:0046677">
    <property type="term" value="P:response to antibiotic"/>
    <property type="evidence" value="ECO:0007669"/>
    <property type="project" value="UniProtKB-UniRule"/>
</dbReference>
<dbReference type="GO" id="GO:0009252">
    <property type="term" value="P:peptidoglycan biosynthetic process"/>
    <property type="evidence" value="ECO:0007669"/>
    <property type="project" value="UniProtKB-KW"/>
</dbReference>
<comment type="caution">
    <text evidence="18">The sequence shown here is derived from an EMBL/GenBank/DDBJ whole genome shotgun (WGS) entry which is preliminary data.</text>
</comment>
<feature type="transmembrane region" description="Helical" evidence="17">
    <location>
        <begin position="281"/>
        <end position="300"/>
    </location>
</feature>
<comment type="similarity">
    <text evidence="2 17">Belongs to the UppP family.</text>
</comment>
<feature type="transmembrane region" description="Helical" evidence="17">
    <location>
        <begin position="253"/>
        <end position="274"/>
    </location>
</feature>
<evidence type="ECO:0000256" key="2">
    <source>
        <dbReference type="ARBA" id="ARBA00010621"/>
    </source>
</evidence>
<comment type="miscellaneous">
    <text evidence="17">Bacitracin is thought to be involved in the inhibition of peptidoglycan synthesis by sequestering undecaprenyl diphosphate, thereby reducing the pool of lipid carrier available.</text>
</comment>
<keyword evidence="10 17" id="KW-1133">Transmembrane helix</keyword>
<organism evidence="18 19">
    <name type="scientific">Ruminococcus difficilis</name>
    <dbReference type="NCBI Taxonomy" id="2763069"/>
    <lineage>
        <taxon>Bacteria</taxon>
        <taxon>Bacillati</taxon>
        <taxon>Bacillota</taxon>
        <taxon>Clostridia</taxon>
        <taxon>Eubacteriales</taxon>
        <taxon>Oscillospiraceae</taxon>
        <taxon>Ruminococcus</taxon>
    </lineage>
</organism>
<gene>
    <name evidence="17" type="primary">uppP</name>
    <name evidence="18" type="ORF">JKK62_01835</name>
</gene>
<dbReference type="GO" id="GO:0050380">
    <property type="term" value="F:undecaprenyl-diphosphatase activity"/>
    <property type="evidence" value="ECO:0007669"/>
    <property type="project" value="UniProtKB-UniRule"/>
</dbReference>
<keyword evidence="12 17" id="KW-0046">Antibiotic resistance</keyword>
<evidence type="ECO:0000256" key="15">
    <source>
        <dbReference type="ARBA" id="ARBA00032932"/>
    </source>
</evidence>
<evidence type="ECO:0000256" key="7">
    <source>
        <dbReference type="ARBA" id="ARBA00022801"/>
    </source>
</evidence>
<protein>
    <recommendedName>
        <fullName evidence="4 17">Undecaprenyl-diphosphatase</fullName>
        <ecNumber evidence="3 17">3.6.1.27</ecNumber>
    </recommendedName>
    <alternativeName>
        <fullName evidence="15 17">Bacitracin resistance protein</fullName>
    </alternativeName>
    <alternativeName>
        <fullName evidence="14 17">Undecaprenyl pyrophosphate phosphatase</fullName>
    </alternativeName>
</protein>
<comment type="catalytic activity">
    <reaction evidence="16 17">
        <text>di-trans,octa-cis-undecaprenyl diphosphate + H2O = di-trans,octa-cis-undecaprenyl phosphate + phosphate + H(+)</text>
        <dbReference type="Rhea" id="RHEA:28094"/>
        <dbReference type="ChEBI" id="CHEBI:15377"/>
        <dbReference type="ChEBI" id="CHEBI:15378"/>
        <dbReference type="ChEBI" id="CHEBI:43474"/>
        <dbReference type="ChEBI" id="CHEBI:58405"/>
        <dbReference type="ChEBI" id="CHEBI:60392"/>
        <dbReference type="EC" id="3.6.1.27"/>
    </reaction>
</comment>
<evidence type="ECO:0000256" key="6">
    <source>
        <dbReference type="ARBA" id="ARBA00022692"/>
    </source>
</evidence>
<dbReference type="EMBL" id="JAEQMG010000035">
    <property type="protein sequence ID" value="MBK6087401.1"/>
    <property type="molecule type" value="Genomic_DNA"/>
</dbReference>
<evidence type="ECO:0000256" key="5">
    <source>
        <dbReference type="ARBA" id="ARBA00022475"/>
    </source>
</evidence>
<evidence type="ECO:0000256" key="16">
    <source>
        <dbReference type="ARBA" id="ARBA00047594"/>
    </source>
</evidence>
<dbReference type="HAMAP" id="MF_01006">
    <property type="entry name" value="Undec_diphosphatase"/>
    <property type="match status" value="1"/>
</dbReference>
<evidence type="ECO:0000256" key="4">
    <source>
        <dbReference type="ARBA" id="ARBA00021581"/>
    </source>
</evidence>